<organism evidence="2">
    <name type="scientific">Billgrantia gudaonensis</name>
    <dbReference type="NCBI Taxonomy" id="376427"/>
    <lineage>
        <taxon>Bacteria</taxon>
        <taxon>Pseudomonadati</taxon>
        <taxon>Pseudomonadota</taxon>
        <taxon>Gammaproteobacteria</taxon>
        <taxon>Oceanospirillales</taxon>
        <taxon>Halomonadaceae</taxon>
        <taxon>Billgrantia</taxon>
    </lineage>
</organism>
<gene>
    <name evidence="2" type="ORF">DSL92_06185</name>
</gene>
<evidence type="ECO:0000256" key="1">
    <source>
        <dbReference type="SAM" id="MobiDB-lite"/>
    </source>
</evidence>
<accession>A0A3S0NH90</accession>
<proteinExistence type="predicted"/>
<dbReference type="AlphaFoldDB" id="A0A3S0NH90"/>
<comment type="caution">
    <text evidence="2">The sequence shown here is derived from an EMBL/GenBank/DDBJ whole genome shotgun (WGS) entry which is preliminary data.</text>
</comment>
<feature type="region of interest" description="Disordered" evidence="1">
    <location>
        <begin position="32"/>
        <end position="61"/>
    </location>
</feature>
<name>A0A3S0NH90_9GAMM</name>
<dbReference type="EMBL" id="RXHI01000018">
    <property type="protein sequence ID" value="RUA22362.1"/>
    <property type="molecule type" value="Genomic_DNA"/>
</dbReference>
<reference evidence="2" key="1">
    <citation type="submission" date="2018-12" db="EMBL/GenBank/DDBJ databases">
        <authorList>
            <person name="Jadhav K."/>
            <person name="Kushwaha B."/>
            <person name="Jadhav I."/>
        </authorList>
    </citation>
    <scope>NUCLEOTIDE SEQUENCE [LARGE SCALE GENOMIC DNA]</scope>
    <source>
        <strain evidence="2">SBS 10</strain>
    </source>
</reference>
<sequence>MKRTYRCENPAAAAASTVRHYAARLPNAIPLRLRGLPRTGPRPPKGVAGADKRGAHPEGRVPKLLDRLGIDPEAFIAASTTLLTRFGSVGTPELIAPVPPARPRRLRRMRTAELATPGGVRCVQPACRHRSGEGR</sequence>
<protein>
    <submittedName>
        <fullName evidence="2">Uncharacterized protein</fullName>
    </submittedName>
</protein>
<feature type="compositionally biased region" description="Basic and acidic residues" evidence="1">
    <location>
        <begin position="50"/>
        <end position="61"/>
    </location>
</feature>
<evidence type="ECO:0000313" key="2">
    <source>
        <dbReference type="EMBL" id="RUA22362.1"/>
    </source>
</evidence>